<feature type="compositionally biased region" description="Polar residues" evidence="1">
    <location>
        <begin position="32"/>
        <end position="44"/>
    </location>
</feature>
<organism evidence="2 3">
    <name type="scientific">Aquimonas voraii</name>
    <dbReference type="NCBI Taxonomy" id="265719"/>
    <lineage>
        <taxon>Bacteria</taxon>
        <taxon>Pseudomonadati</taxon>
        <taxon>Pseudomonadota</taxon>
        <taxon>Gammaproteobacteria</taxon>
        <taxon>Lysobacterales</taxon>
        <taxon>Lysobacteraceae</taxon>
        <taxon>Aquimonas</taxon>
    </lineage>
</organism>
<proteinExistence type="predicted"/>
<evidence type="ECO:0000313" key="3">
    <source>
        <dbReference type="Proteomes" id="UP000199603"/>
    </source>
</evidence>
<protein>
    <submittedName>
        <fullName evidence="2">Uncharacterized protein</fullName>
    </submittedName>
</protein>
<gene>
    <name evidence="2" type="ORF">SAMN04488509_103146</name>
</gene>
<accession>A0A1G6VN41</accession>
<sequence length="44" mass="4815">MQCNREQGEPVLRKTCDKPLPSRQAPDCPCSETASEQNQPALSA</sequence>
<reference evidence="2 3" key="1">
    <citation type="submission" date="2016-10" db="EMBL/GenBank/DDBJ databases">
        <authorList>
            <person name="de Groot N.N."/>
        </authorList>
    </citation>
    <scope>NUCLEOTIDE SEQUENCE [LARGE SCALE GENOMIC DNA]</scope>
    <source>
        <strain evidence="2 3">DSM 16957</strain>
    </source>
</reference>
<keyword evidence="3" id="KW-1185">Reference proteome</keyword>
<feature type="compositionally biased region" description="Basic and acidic residues" evidence="1">
    <location>
        <begin position="1"/>
        <end position="17"/>
    </location>
</feature>
<dbReference type="EMBL" id="FNAG01000003">
    <property type="protein sequence ID" value="SDD54295.1"/>
    <property type="molecule type" value="Genomic_DNA"/>
</dbReference>
<evidence type="ECO:0000313" key="2">
    <source>
        <dbReference type="EMBL" id="SDD54295.1"/>
    </source>
</evidence>
<name>A0A1G6VN41_9GAMM</name>
<dbReference type="AlphaFoldDB" id="A0A1G6VN41"/>
<feature type="region of interest" description="Disordered" evidence="1">
    <location>
        <begin position="1"/>
        <end position="44"/>
    </location>
</feature>
<dbReference type="Proteomes" id="UP000199603">
    <property type="component" value="Unassembled WGS sequence"/>
</dbReference>
<evidence type="ECO:0000256" key="1">
    <source>
        <dbReference type="SAM" id="MobiDB-lite"/>
    </source>
</evidence>